<keyword evidence="2" id="KW-0808">Transferase</keyword>
<dbReference type="PANTHER" id="PTHR31642">
    <property type="entry name" value="TRICHOTHECENE 3-O-ACETYLTRANSFERASE"/>
    <property type="match status" value="1"/>
</dbReference>
<dbReference type="InterPro" id="IPR050317">
    <property type="entry name" value="Plant_Fungal_Acyltransferase"/>
</dbReference>
<dbReference type="PANTHER" id="PTHR31642:SF138">
    <property type="entry name" value="PUTRESCINE HYDROXYCINNAMOYLTRANSFERASE 1"/>
    <property type="match status" value="1"/>
</dbReference>
<dbReference type="GO" id="GO:0016747">
    <property type="term" value="F:acyltransferase activity, transferring groups other than amino-acyl groups"/>
    <property type="evidence" value="ECO:0007669"/>
    <property type="project" value="TreeGrafter"/>
</dbReference>
<name>A0AAD6ENI8_9POAL</name>
<keyword evidence="5" id="KW-1185">Reference proteome</keyword>
<comment type="similarity">
    <text evidence="1">Belongs to the plant acyltransferase family.</text>
</comment>
<comment type="caution">
    <text evidence="4">The sequence shown here is derived from an EMBL/GenBank/DDBJ whole genome shotgun (WGS) entry which is preliminary data.</text>
</comment>
<dbReference type="Pfam" id="PF02458">
    <property type="entry name" value="Transferase"/>
    <property type="match status" value="1"/>
</dbReference>
<evidence type="ECO:0000313" key="5">
    <source>
        <dbReference type="Proteomes" id="UP001210211"/>
    </source>
</evidence>
<sequence length="198" mass="21945">MSLEMVGAEVTRGDLSSILLPSFDQIPLRARSPPIIKFDHREHAGTVMPTGSTTIKFRLSKAQISSLKSRSSITGDAIKPSSFCAVTSLIWKCYCHARGLAPETTTHLMITMDVRGRLNPPLPKHHFSNAIVQKCLQSKVSKITSNSLHAVAKYVKAAVDSVNDEYVRSFIDYIEIARNDVLMRSTAVYESHLELLAF</sequence>
<evidence type="ECO:0000256" key="2">
    <source>
        <dbReference type="ARBA" id="ARBA00022679"/>
    </source>
</evidence>
<dbReference type="EMBL" id="JAMRDG010000002">
    <property type="protein sequence ID" value="KAJ3691009.1"/>
    <property type="molecule type" value="Genomic_DNA"/>
</dbReference>
<dbReference type="Gene3D" id="3.30.559.10">
    <property type="entry name" value="Chloramphenicol acetyltransferase-like domain"/>
    <property type="match status" value="1"/>
</dbReference>
<dbReference type="AlphaFoldDB" id="A0AAD6ENI8"/>
<keyword evidence="3" id="KW-0012">Acyltransferase</keyword>
<evidence type="ECO:0000256" key="1">
    <source>
        <dbReference type="ARBA" id="ARBA00009861"/>
    </source>
</evidence>
<reference evidence="4 5" key="1">
    <citation type="journal article" date="2022" name="Cell">
        <title>Repeat-based holocentromeres influence genome architecture and karyotype evolution.</title>
        <authorList>
            <person name="Hofstatter P.G."/>
            <person name="Thangavel G."/>
            <person name="Lux T."/>
            <person name="Neumann P."/>
            <person name="Vondrak T."/>
            <person name="Novak P."/>
            <person name="Zhang M."/>
            <person name="Costa L."/>
            <person name="Castellani M."/>
            <person name="Scott A."/>
            <person name="Toegelov H."/>
            <person name="Fuchs J."/>
            <person name="Mata-Sucre Y."/>
            <person name="Dias Y."/>
            <person name="Vanzela A.L.L."/>
            <person name="Huettel B."/>
            <person name="Almeida C.C.S."/>
            <person name="Simkova H."/>
            <person name="Souza G."/>
            <person name="Pedrosa-Harand A."/>
            <person name="Macas J."/>
            <person name="Mayer K.F.X."/>
            <person name="Houben A."/>
            <person name="Marques A."/>
        </authorList>
    </citation>
    <scope>NUCLEOTIDE SEQUENCE [LARGE SCALE GENOMIC DNA]</scope>
    <source>
        <strain evidence="4">RhyTen1mFocal</strain>
    </source>
</reference>
<accession>A0AAD6ENI8</accession>
<evidence type="ECO:0000313" key="4">
    <source>
        <dbReference type="EMBL" id="KAJ3691009.1"/>
    </source>
</evidence>
<gene>
    <name evidence="4" type="ORF">LUZ61_020173</name>
</gene>
<organism evidence="4 5">
    <name type="scientific">Rhynchospora tenuis</name>
    <dbReference type="NCBI Taxonomy" id="198213"/>
    <lineage>
        <taxon>Eukaryota</taxon>
        <taxon>Viridiplantae</taxon>
        <taxon>Streptophyta</taxon>
        <taxon>Embryophyta</taxon>
        <taxon>Tracheophyta</taxon>
        <taxon>Spermatophyta</taxon>
        <taxon>Magnoliopsida</taxon>
        <taxon>Liliopsida</taxon>
        <taxon>Poales</taxon>
        <taxon>Cyperaceae</taxon>
        <taxon>Cyperoideae</taxon>
        <taxon>Rhynchosporeae</taxon>
        <taxon>Rhynchospora</taxon>
    </lineage>
</organism>
<proteinExistence type="inferred from homology"/>
<protein>
    <submittedName>
        <fullName evidence="4">Uncharacterized protein</fullName>
    </submittedName>
</protein>
<dbReference type="InterPro" id="IPR023213">
    <property type="entry name" value="CAT-like_dom_sf"/>
</dbReference>
<dbReference type="Proteomes" id="UP001210211">
    <property type="component" value="Unassembled WGS sequence"/>
</dbReference>
<evidence type="ECO:0000256" key="3">
    <source>
        <dbReference type="ARBA" id="ARBA00023315"/>
    </source>
</evidence>